<dbReference type="Pfam" id="PF13860">
    <property type="entry name" value="FlgD_ig"/>
    <property type="match status" value="1"/>
</dbReference>
<accession>A0A7C6AAD9</accession>
<dbReference type="PANTHER" id="PTHR42834:SF1">
    <property type="entry name" value="ENDONUCLEASE_EXONUCLEASE_PHOSPHATASE FAMILY PROTEIN (AFU_ORTHOLOGUE AFUA_3G09210)"/>
    <property type="match status" value="1"/>
</dbReference>
<proteinExistence type="predicted"/>
<dbReference type="InterPro" id="IPR026444">
    <property type="entry name" value="Secre_tail"/>
</dbReference>
<name>A0A7C6AAD9_UNCW3</name>
<dbReference type="EMBL" id="DTLI01000206">
    <property type="protein sequence ID" value="HHS52907.1"/>
    <property type="molecule type" value="Genomic_DNA"/>
</dbReference>
<dbReference type="Gene3D" id="2.60.40.4070">
    <property type="match status" value="1"/>
</dbReference>
<organism evidence="2">
    <name type="scientific">candidate division WOR-3 bacterium</name>
    <dbReference type="NCBI Taxonomy" id="2052148"/>
    <lineage>
        <taxon>Bacteria</taxon>
        <taxon>Bacteria division WOR-3</taxon>
    </lineage>
</organism>
<evidence type="ECO:0000313" key="2">
    <source>
        <dbReference type="EMBL" id="HHS52907.1"/>
    </source>
</evidence>
<evidence type="ECO:0000259" key="1">
    <source>
        <dbReference type="Pfam" id="PF13860"/>
    </source>
</evidence>
<dbReference type="AlphaFoldDB" id="A0A7C6AAD9"/>
<dbReference type="NCBIfam" id="TIGR04183">
    <property type="entry name" value="Por_Secre_tail"/>
    <property type="match status" value="1"/>
</dbReference>
<feature type="domain" description="FlgD/Vpr Ig-like" evidence="1">
    <location>
        <begin position="678"/>
        <end position="736"/>
    </location>
</feature>
<dbReference type="InterPro" id="IPR025965">
    <property type="entry name" value="FlgD/Vpr_Ig-like"/>
</dbReference>
<protein>
    <submittedName>
        <fullName evidence="2">T9SS type A sorting domain-containing protein</fullName>
    </submittedName>
</protein>
<comment type="caution">
    <text evidence="2">The sequence shown here is derived from an EMBL/GenBank/DDBJ whole genome shotgun (WGS) entry which is preliminary data.</text>
</comment>
<reference evidence="2" key="1">
    <citation type="journal article" date="2020" name="mSystems">
        <title>Genome- and Community-Level Interaction Insights into Carbon Utilization and Element Cycling Functions of Hydrothermarchaeota in Hydrothermal Sediment.</title>
        <authorList>
            <person name="Zhou Z."/>
            <person name="Liu Y."/>
            <person name="Xu W."/>
            <person name="Pan J."/>
            <person name="Luo Z.H."/>
            <person name="Li M."/>
        </authorList>
    </citation>
    <scope>NUCLEOTIDE SEQUENCE [LARGE SCALE GENOMIC DNA]</scope>
    <source>
        <strain evidence="2">SpSt-876</strain>
    </source>
</reference>
<sequence>MKKEWLNYLCLIFLFGMWSIVYCQTRPIRDLRKNNNQGIPLLKDSIVTISGIITVANQFGSSGPGFIQDSTGGVALYDTLLNRLSIGDSITITGRCTVYAGLTELKALTNLTIHSHNNFILPKTMTIPEVAMIDTLAGYIENEGWFIQIDSVRIINPPADTFAGYTNYTIEDKEGRTSTIRIDNNCSDIIGKPIPTTRFNLIGVISQYVYNPPHFGGYQIMPRFWFDLGGGFQFMTIAEAIRDLDNNTIPDLYDSVVTITGIVTVPFGVLAFDRTDLYIQDHTAGVNIYDGTRIFQLQLGDSVIVTGTVYQYRGKTEITSPQIIVVGTNHLVPEPKILFCNQVNQEDYEGSLVKLTGIGINTLIMEGNKSYLVFDSSGSCALYIDADSDVPGLLAVQDTFSVIGVKSQYTQSTNPPFNTGYQIVPRFRTDFSRDLQRALPLKTINDVQMTDSLGYSSRYEGQYVKVRGRITGPNRIFGTSYSTGFFIQDGTGGINAYSLMVSANEIGWLDSLGAEFECIGKVTEYNGLTEIANGVAYLTDSVLNPIQPRPLGFGLPLTEPMESDLITVVGDVNSLPVTSGGAQNFVIRNGSPAITVRVVDKAMVPLNWINIGKRIRVTGIVGQYDTDYPFSTGYQLLVRFPSDLKDTSQFMPPAEKMQIDTILPNPFSPNDDGFTTIRLNAPSNQKLYLEIFDMEGRLVKTLLTNVPGGFYEVQWDGTNEHKERLPIGIYLLNLKGVGQDGRTEFIRKPIVIATRLR</sequence>
<gene>
    <name evidence="2" type="ORF">ENW73_08655</name>
</gene>
<dbReference type="PANTHER" id="PTHR42834">
    <property type="entry name" value="ENDONUCLEASE/EXONUCLEASE/PHOSPHATASE FAMILY PROTEIN (AFU_ORTHOLOGUE AFUA_3G09210)"/>
    <property type="match status" value="1"/>
</dbReference>